<dbReference type="PROSITE" id="PS50113">
    <property type="entry name" value="PAC"/>
    <property type="match status" value="3"/>
</dbReference>
<dbReference type="Gene3D" id="3.30.450.20">
    <property type="entry name" value="PAS domain"/>
    <property type="match status" value="4"/>
</dbReference>
<dbReference type="InterPro" id="IPR000014">
    <property type="entry name" value="PAS"/>
</dbReference>
<comment type="caution">
    <text evidence="8">The sequence shown here is derived from an EMBL/GenBank/DDBJ whole genome shotgun (WGS) entry which is preliminary data.</text>
</comment>
<protein>
    <recommendedName>
        <fullName evidence="2">histidine kinase</fullName>
        <ecNumber evidence="2">2.7.13.3</ecNumber>
    </recommendedName>
</protein>
<dbReference type="Pfam" id="PF01590">
    <property type="entry name" value="GAF"/>
    <property type="match status" value="1"/>
</dbReference>
<dbReference type="Gene3D" id="3.30.450.40">
    <property type="match status" value="1"/>
</dbReference>
<feature type="domain" description="PAS" evidence="6">
    <location>
        <begin position="573"/>
        <end position="643"/>
    </location>
</feature>
<dbReference type="GO" id="GO:0004673">
    <property type="term" value="F:protein histidine kinase activity"/>
    <property type="evidence" value="ECO:0007669"/>
    <property type="project" value="UniProtKB-EC"/>
</dbReference>
<sequence length="709" mass="80655">MKEAEVIDADKTGAPVKTVETSGDIFSFLKKLGNQFADGLLVFDGTSVVYANSALLELLGVSDLEELNKKHLSGFLPEAEREEVRLKALSVLRGELPSFKHEFKITRDDGSEAHFFFTFSRLSLGDRNYVVVVVRDITAFRKAELESRENRVRYKAIVEKSHDGIYVYRGDRFLFFNDRICEITGYSRKELENMDIWELVHPDDRQRLWDIAQRRERGEEAPDTYEARLITKDGETRYCEFSVAAVQYRGEYAALGIVRDITERKRGEEAIRFRDQILQAVSGAARSFLRSPIFENHVEEVLSKFGEAADVSRVYLLQLDGGENVLEEMIFKQWAAPGVKEDSEGEDGQILRENFPRKWLERLSVGELVYSLAETEGEVPQSLLRYRGFRSVVIVPIFVKEKLWGVLGFEDCKRLRKWSTAERDALKTAADIIGAAIQGSQMEKELNKLLNAIKMLKDAVLVVDMGGRIIDMNRAAQELWGGRDLSDFKGKPLLDLLPEPMARKAGRDLREVFARGYIEGREYRNVTKGDKQNQVFSVSANLVLDSGGEPYGVVIIGRNVTDKKKTEDQLEESEKRYRYLFERSQVVNIVVGMNGQILDANESALKMFGYTKEEVIGKNAMDFVVPPERERVWKSLKRDLMGLDTGQIEVDIIAKKGGVKTLLFAEGHANVFKDGRRVGVLLSALDITERKRQSRVQELLYRISNAVHT</sequence>
<dbReference type="InterPro" id="IPR003018">
    <property type="entry name" value="GAF"/>
</dbReference>
<dbReference type="Pfam" id="PF08448">
    <property type="entry name" value="PAS_4"/>
    <property type="match status" value="2"/>
</dbReference>
<proteinExistence type="predicted"/>
<dbReference type="PANTHER" id="PTHR43304">
    <property type="entry name" value="PHYTOCHROME-LIKE PROTEIN CPH1"/>
    <property type="match status" value="1"/>
</dbReference>
<dbReference type="InterPro" id="IPR000700">
    <property type="entry name" value="PAS-assoc_C"/>
</dbReference>
<dbReference type="PROSITE" id="PS50112">
    <property type="entry name" value="PAS"/>
    <property type="match status" value="4"/>
</dbReference>
<accession>A0A7C1BDH3</accession>
<dbReference type="Pfam" id="PF13426">
    <property type="entry name" value="PAS_9"/>
    <property type="match status" value="2"/>
</dbReference>
<dbReference type="EC" id="2.7.13.3" evidence="2"/>
<dbReference type="InterPro" id="IPR052162">
    <property type="entry name" value="Sensor_kinase/Photoreceptor"/>
</dbReference>
<comment type="catalytic activity">
    <reaction evidence="1">
        <text>ATP + protein L-histidine = ADP + protein N-phospho-L-histidine.</text>
        <dbReference type="EC" id="2.7.13.3"/>
    </reaction>
</comment>
<feature type="domain" description="PAS" evidence="6">
    <location>
        <begin position="44"/>
        <end position="95"/>
    </location>
</feature>
<name>A0A7C1BDH3_UNCW3</name>
<feature type="domain" description="PAC" evidence="7">
    <location>
        <begin position="519"/>
        <end position="572"/>
    </location>
</feature>
<evidence type="ECO:0000259" key="6">
    <source>
        <dbReference type="PROSITE" id="PS50112"/>
    </source>
</evidence>
<dbReference type="InterPro" id="IPR035965">
    <property type="entry name" value="PAS-like_dom_sf"/>
</dbReference>
<evidence type="ECO:0000256" key="5">
    <source>
        <dbReference type="ARBA" id="ARBA00022777"/>
    </source>
</evidence>
<evidence type="ECO:0000256" key="2">
    <source>
        <dbReference type="ARBA" id="ARBA00012438"/>
    </source>
</evidence>
<feature type="domain" description="PAC" evidence="7">
    <location>
        <begin position="99"/>
        <end position="149"/>
    </location>
</feature>
<keyword evidence="3" id="KW-0597">Phosphoprotein</keyword>
<dbReference type="SUPFAM" id="SSF55785">
    <property type="entry name" value="PYP-like sensor domain (PAS domain)"/>
    <property type="match status" value="4"/>
</dbReference>
<evidence type="ECO:0000313" key="8">
    <source>
        <dbReference type="EMBL" id="HDM90149.1"/>
    </source>
</evidence>
<dbReference type="Proteomes" id="UP000885931">
    <property type="component" value="Unassembled WGS sequence"/>
</dbReference>
<evidence type="ECO:0000256" key="1">
    <source>
        <dbReference type="ARBA" id="ARBA00000085"/>
    </source>
</evidence>
<feature type="domain" description="PAS" evidence="6">
    <location>
        <begin position="442"/>
        <end position="481"/>
    </location>
</feature>
<keyword evidence="5" id="KW-0418">Kinase</keyword>
<dbReference type="NCBIfam" id="TIGR00229">
    <property type="entry name" value="sensory_box"/>
    <property type="match status" value="4"/>
</dbReference>
<evidence type="ECO:0000256" key="4">
    <source>
        <dbReference type="ARBA" id="ARBA00022679"/>
    </source>
</evidence>
<dbReference type="SUPFAM" id="SSF55781">
    <property type="entry name" value="GAF domain-like"/>
    <property type="match status" value="1"/>
</dbReference>
<dbReference type="SMART" id="SM00086">
    <property type="entry name" value="PAC"/>
    <property type="match status" value="4"/>
</dbReference>
<feature type="non-terminal residue" evidence="8">
    <location>
        <position position="709"/>
    </location>
</feature>
<dbReference type="SMART" id="SM00065">
    <property type="entry name" value="GAF"/>
    <property type="match status" value="1"/>
</dbReference>
<feature type="domain" description="PAC" evidence="7">
    <location>
        <begin position="223"/>
        <end position="273"/>
    </location>
</feature>
<dbReference type="CDD" id="cd00130">
    <property type="entry name" value="PAS"/>
    <property type="match status" value="4"/>
</dbReference>
<evidence type="ECO:0000256" key="3">
    <source>
        <dbReference type="ARBA" id="ARBA00022553"/>
    </source>
</evidence>
<dbReference type="SMART" id="SM00091">
    <property type="entry name" value="PAS"/>
    <property type="match status" value="4"/>
</dbReference>
<reference evidence="8" key="1">
    <citation type="journal article" date="2020" name="mSystems">
        <title>Genome- and Community-Level Interaction Insights into Carbon Utilization and Element Cycling Functions of Hydrothermarchaeota in Hydrothermal Sediment.</title>
        <authorList>
            <person name="Zhou Z."/>
            <person name="Liu Y."/>
            <person name="Xu W."/>
            <person name="Pan J."/>
            <person name="Luo Z.H."/>
            <person name="Li M."/>
        </authorList>
    </citation>
    <scope>NUCLEOTIDE SEQUENCE [LARGE SCALE GENOMIC DNA]</scope>
    <source>
        <strain evidence="8">HyVt-237</strain>
    </source>
</reference>
<dbReference type="PANTHER" id="PTHR43304:SF1">
    <property type="entry name" value="PAC DOMAIN-CONTAINING PROTEIN"/>
    <property type="match status" value="1"/>
</dbReference>
<evidence type="ECO:0000259" key="7">
    <source>
        <dbReference type="PROSITE" id="PS50113"/>
    </source>
</evidence>
<dbReference type="InterPro" id="IPR029016">
    <property type="entry name" value="GAF-like_dom_sf"/>
</dbReference>
<dbReference type="InterPro" id="IPR013656">
    <property type="entry name" value="PAS_4"/>
</dbReference>
<dbReference type="AlphaFoldDB" id="A0A7C1BDH3"/>
<feature type="domain" description="PAS" evidence="6">
    <location>
        <begin position="170"/>
        <end position="219"/>
    </location>
</feature>
<dbReference type="EMBL" id="DRBW01000114">
    <property type="protein sequence ID" value="HDM90149.1"/>
    <property type="molecule type" value="Genomic_DNA"/>
</dbReference>
<organism evidence="8">
    <name type="scientific">candidate division WOR-3 bacterium</name>
    <dbReference type="NCBI Taxonomy" id="2052148"/>
    <lineage>
        <taxon>Bacteria</taxon>
        <taxon>Bacteria division WOR-3</taxon>
    </lineage>
</organism>
<dbReference type="InterPro" id="IPR001610">
    <property type="entry name" value="PAC"/>
</dbReference>
<gene>
    <name evidence="8" type="ORF">ENG67_02945</name>
</gene>
<keyword evidence="4" id="KW-0808">Transferase</keyword>